<reference evidence="3" key="2">
    <citation type="submission" date="2020-09" db="EMBL/GenBank/DDBJ databases">
        <authorList>
            <person name="Sun Q."/>
            <person name="Ohkuma M."/>
        </authorList>
    </citation>
    <scope>NUCLEOTIDE SEQUENCE</scope>
    <source>
        <strain evidence="3">JCM 3172</strain>
    </source>
</reference>
<dbReference type="AlphaFoldDB" id="A0A918GYB4"/>
<reference evidence="3" key="1">
    <citation type="journal article" date="2014" name="Int. J. Syst. Evol. Microbiol.">
        <title>Complete genome sequence of Corynebacterium casei LMG S-19264T (=DSM 44701T), isolated from a smear-ripened cheese.</title>
        <authorList>
            <consortium name="US DOE Joint Genome Institute (JGI-PGF)"/>
            <person name="Walter F."/>
            <person name="Albersmeier A."/>
            <person name="Kalinowski J."/>
            <person name="Ruckert C."/>
        </authorList>
    </citation>
    <scope>NUCLEOTIDE SEQUENCE</scope>
    <source>
        <strain evidence="3">JCM 3172</strain>
    </source>
</reference>
<evidence type="ECO:0000256" key="1">
    <source>
        <dbReference type="SAM" id="MobiDB-lite"/>
    </source>
</evidence>
<organism evidence="3 4">
    <name type="scientific">Streptomyces purpureus</name>
    <dbReference type="NCBI Taxonomy" id="1951"/>
    <lineage>
        <taxon>Bacteria</taxon>
        <taxon>Bacillati</taxon>
        <taxon>Actinomycetota</taxon>
        <taxon>Actinomycetes</taxon>
        <taxon>Kitasatosporales</taxon>
        <taxon>Streptomycetaceae</taxon>
        <taxon>Streptomyces</taxon>
    </lineage>
</organism>
<proteinExistence type="predicted"/>
<feature type="signal peptide" evidence="2">
    <location>
        <begin position="1"/>
        <end position="29"/>
    </location>
</feature>
<dbReference type="EMBL" id="BMQQ01000002">
    <property type="protein sequence ID" value="GGT18064.1"/>
    <property type="molecule type" value="Genomic_DNA"/>
</dbReference>
<comment type="caution">
    <text evidence="3">The sequence shown here is derived from an EMBL/GenBank/DDBJ whole genome shotgun (WGS) entry which is preliminary data.</text>
</comment>
<keyword evidence="4" id="KW-1185">Reference proteome</keyword>
<evidence type="ECO:0000313" key="4">
    <source>
        <dbReference type="Proteomes" id="UP000619486"/>
    </source>
</evidence>
<sequence>MSHRYVRRGTTAAVGGALVLGSLAGPASAAGEVPVEVLNGTFAAPQAKAGTHATGHDDWSGTGAGQTGGAVFAADLAGHPGAFQAATLNWNGDLTVSTRLWGVKKSAVVRVAWDDSPSTYAQCTATQLAAGQKYRVMATGGESQAYTTEPSTKVGSAKWATGRTYSFTAGENNPLVSFVSEEKGANRSCGPLVTRVTGEQVPAPVDTSVKKTVMPLPEAYDLHTVIDPGLVVTHCNTSDTHCTFEKDARYSYQYYDRPRMLGDVYLNCTRNALPDERVLKWDEFPYDSISQYYVQKKPPAPLDPRDNIAKSRDRLGRQIAAGFTVADGNTHQMATTNPLTWSRTNERKLTVSVQPGEVSWIEVQPSRERVTGALISTNNKYRMDVMLDTPSQSLADRFYQRTGPLSRIELDRCGDHRLTAVTPDNAAGAPTLKSTGKKTLSP</sequence>
<feature type="compositionally biased region" description="Polar residues" evidence="1">
    <location>
        <begin position="432"/>
        <end position="442"/>
    </location>
</feature>
<keyword evidence="2" id="KW-0732">Signal</keyword>
<feature type="chain" id="PRO_5038069842" description="Secreted protein" evidence="2">
    <location>
        <begin position="30"/>
        <end position="442"/>
    </location>
</feature>
<evidence type="ECO:0000313" key="3">
    <source>
        <dbReference type="EMBL" id="GGT18064.1"/>
    </source>
</evidence>
<name>A0A918GYB4_9ACTN</name>
<evidence type="ECO:0000256" key="2">
    <source>
        <dbReference type="SAM" id="SignalP"/>
    </source>
</evidence>
<evidence type="ECO:0008006" key="5">
    <source>
        <dbReference type="Google" id="ProtNLM"/>
    </source>
</evidence>
<accession>A0A918GYB4</accession>
<protein>
    <recommendedName>
        <fullName evidence="5">Secreted protein</fullName>
    </recommendedName>
</protein>
<dbReference type="Proteomes" id="UP000619486">
    <property type="component" value="Unassembled WGS sequence"/>
</dbReference>
<feature type="region of interest" description="Disordered" evidence="1">
    <location>
        <begin position="421"/>
        <end position="442"/>
    </location>
</feature>
<gene>
    <name evidence="3" type="ORF">GCM10014713_08590</name>
</gene>